<sequence>MIKSDYKPKKLPYSCEEVYERMDKGLCILCEEHDIPGHYQLKHKGVRILMKECEDDDQVSDVLEEVHQIQKVVKNPDTFAETVKNSYPLIEPLKPASVLQGVDSVADVLNDPKMDSYVEEVEKLPQQLTSGNGNINAHQVFDKIPLRITSKGKRRTSLKGWKFKFKASSKRGKMVGLSFEDAAALVNEDPKETIWDCVYKEFTKTMTAHGKKRMDQFKIAQADRVWEPRGLPTKLELWDCPEKESRSYQASHHIERFSFPQVLNSDSEQTRNSVLQLHIGVGLVDSGHIRKYRLKSHVGTNLIEFRVGHGGNMFIATKMLVHDKVMVVAQRLTSLQIPRLSLANHVWKPGGVLNEDDKWKGIEKCYNHGMLMRLMRWLPSMWLQRIKSTELYKLAICSLVGLKTWSRLCSGDISLVEGFVNANSEMEQQELLSTRKKKQKWSKSWRFKFKRRSEAHKLKGNQLLLDQMAENIEVNSRDGEEQPLVSGDSQSNLKFMRYQNWIKMYVLVNVEKGRVHHVCDVASVCLLLDEVGHFSSETFSLGEVVKIWRILKAGHVHRKGNVWLENFKQMLEIGVRRRWFPLLMENHVSPLTVIPYGLTSSSREKGYFSVYLVMGSNRESFLASQNMMEIGGRIFETTKVRQNLKSCQSGSLLEFLKTHEAIVDRSMLPCNNTMFVTYLRNLEKSYVVSTLRIEDALKEAAVVNFTVDRFERHMVTILSYGMFHSPRQPEDGKWSCSMWGALHLKSAAKNDTKISINCVYGSLPRPPDFRTLEKSLERLSKHQKETKLLFAKNHKLLNPEASLYTNLTQFSTELQSRKMHARYDMMRVRYASNSLAELCAYEVFHFQRPPEIYIKGSSPNIEIIILEDKDVLNRGVL</sequence>
<dbReference type="Proteomes" id="UP000694864">
    <property type="component" value="Chromosome 15"/>
</dbReference>
<accession>A0ABM1R1N2</accession>
<keyword evidence="1" id="KW-1185">Reference proteome</keyword>
<dbReference type="GeneID" id="104747427"/>
<protein>
    <submittedName>
        <fullName evidence="2">Uncharacterized protein LOC104747427 isoform X1</fullName>
    </submittedName>
</protein>
<reference evidence="2" key="2">
    <citation type="submission" date="2025-08" db="UniProtKB">
        <authorList>
            <consortium name="RefSeq"/>
        </authorList>
    </citation>
    <scope>IDENTIFICATION</scope>
    <source>
        <tissue evidence="2">Leaf</tissue>
    </source>
</reference>
<gene>
    <name evidence="2" type="primary">LOC104747427</name>
</gene>
<name>A0ABM1R1N2_CAMSA</name>
<reference evidence="1" key="1">
    <citation type="journal article" date="2014" name="Nat. Commun.">
        <title>The emerging biofuel crop Camelina sativa retains a highly undifferentiated hexaploid genome structure.</title>
        <authorList>
            <person name="Kagale S."/>
            <person name="Koh C."/>
            <person name="Nixon J."/>
            <person name="Bollina V."/>
            <person name="Clarke W.E."/>
            <person name="Tuteja R."/>
            <person name="Spillane C."/>
            <person name="Robinson S.J."/>
            <person name="Links M.G."/>
            <person name="Clarke C."/>
            <person name="Higgins E.E."/>
            <person name="Huebert T."/>
            <person name="Sharpe A.G."/>
            <person name="Parkin I.A."/>
        </authorList>
    </citation>
    <scope>NUCLEOTIDE SEQUENCE [LARGE SCALE GENOMIC DNA]</scope>
    <source>
        <strain evidence="1">cv. DH55</strain>
    </source>
</reference>
<proteinExistence type="predicted"/>
<dbReference type="RefSeq" id="XP_019092920.1">
    <property type="nucleotide sequence ID" value="XM_019237375.1"/>
</dbReference>
<evidence type="ECO:0000313" key="2">
    <source>
        <dbReference type="RefSeq" id="XP_019092920.1"/>
    </source>
</evidence>
<organism evidence="1 2">
    <name type="scientific">Camelina sativa</name>
    <name type="common">False flax</name>
    <name type="synonym">Myagrum sativum</name>
    <dbReference type="NCBI Taxonomy" id="90675"/>
    <lineage>
        <taxon>Eukaryota</taxon>
        <taxon>Viridiplantae</taxon>
        <taxon>Streptophyta</taxon>
        <taxon>Embryophyta</taxon>
        <taxon>Tracheophyta</taxon>
        <taxon>Spermatophyta</taxon>
        <taxon>Magnoliopsida</taxon>
        <taxon>eudicotyledons</taxon>
        <taxon>Gunneridae</taxon>
        <taxon>Pentapetalae</taxon>
        <taxon>rosids</taxon>
        <taxon>malvids</taxon>
        <taxon>Brassicales</taxon>
        <taxon>Brassicaceae</taxon>
        <taxon>Camelineae</taxon>
        <taxon>Camelina</taxon>
    </lineage>
</organism>
<evidence type="ECO:0000313" key="1">
    <source>
        <dbReference type="Proteomes" id="UP000694864"/>
    </source>
</evidence>